<dbReference type="EMBL" id="CAKXZT010000101">
    <property type="protein sequence ID" value="CAH2398048.1"/>
    <property type="molecule type" value="Genomic_DNA"/>
</dbReference>
<dbReference type="InterPro" id="IPR015424">
    <property type="entry name" value="PyrdxlP-dep_Trfase"/>
</dbReference>
<dbReference type="InterPro" id="IPR015421">
    <property type="entry name" value="PyrdxlP-dep_Trfase_major"/>
</dbReference>
<dbReference type="Gene3D" id="3.90.1150.10">
    <property type="entry name" value="Aspartate Aminotransferase, domain 1"/>
    <property type="match status" value="1"/>
</dbReference>
<name>A0ABN8JN08_9HYPH</name>
<evidence type="ECO:0000313" key="1">
    <source>
        <dbReference type="EMBL" id="CAH2398048.1"/>
    </source>
</evidence>
<dbReference type="SUPFAM" id="SSF53383">
    <property type="entry name" value="PLP-dependent transferases"/>
    <property type="match status" value="1"/>
</dbReference>
<organism evidence="1 2">
    <name type="scientific">Mesorhizobium escarrei</name>
    <dbReference type="NCBI Taxonomy" id="666018"/>
    <lineage>
        <taxon>Bacteria</taxon>
        <taxon>Pseudomonadati</taxon>
        <taxon>Pseudomonadota</taxon>
        <taxon>Alphaproteobacteria</taxon>
        <taxon>Hyphomicrobiales</taxon>
        <taxon>Phyllobacteriaceae</taxon>
        <taxon>Mesorhizobium</taxon>
    </lineage>
</organism>
<sequence length="93" mass="10244">MGALYIREGLRLEPLFYGEQEDGRRGGTLNSAAAAGLAVAADRRLGGCVWRVASKRFENNFERELAIRLPQVRFNGLQAPRLPNTCSLTNPVV</sequence>
<dbReference type="Gene3D" id="3.40.640.10">
    <property type="entry name" value="Type I PLP-dependent aspartate aminotransferase-like (Major domain)"/>
    <property type="match status" value="1"/>
</dbReference>
<dbReference type="InterPro" id="IPR015422">
    <property type="entry name" value="PyrdxlP-dep_Trfase_small"/>
</dbReference>
<keyword evidence="2" id="KW-1185">Reference proteome</keyword>
<dbReference type="Proteomes" id="UP001153050">
    <property type="component" value="Unassembled WGS sequence"/>
</dbReference>
<gene>
    <name evidence="1" type="ORF">MES5069_190012</name>
</gene>
<comment type="caution">
    <text evidence="1">The sequence shown here is derived from an EMBL/GenBank/DDBJ whole genome shotgun (WGS) entry which is preliminary data.</text>
</comment>
<protein>
    <submittedName>
        <fullName evidence="1">Uncharacterized protein</fullName>
    </submittedName>
</protein>
<evidence type="ECO:0000313" key="2">
    <source>
        <dbReference type="Proteomes" id="UP001153050"/>
    </source>
</evidence>
<accession>A0ABN8JN08</accession>
<reference evidence="1 2" key="1">
    <citation type="submission" date="2022-03" db="EMBL/GenBank/DDBJ databases">
        <authorList>
            <person name="Brunel B."/>
        </authorList>
    </citation>
    <scope>NUCLEOTIDE SEQUENCE [LARGE SCALE GENOMIC DNA]</scope>
    <source>
        <strain evidence="1">STM5069sample</strain>
    </source>
</reference>
<proteinExistence type="predicted"/>